<feature type="region of interest" description="Disordered" evidence="1">
    <location>
        <begin position="1"/>
        <end position="59"/>
    </location>
</feature>
<feature type="compositionally biased region" description="Low complexity" evidence="1">
    <location>
        <begin position="1"/>
        <end position="28"/>
    </location>
</feature>
<evidence type="ECO:0000313" key="2">
    <source>
        <dbReference type="EMBL" id="KAK3947696.1"/>
    </source>
</evidence>
<gene>
    <name evidence="2" type="ORF">QBC32DRAFT_353546</name>
</gene>
<comment type="caution">
    <text evidence="2">The sequence shown here is derived from an EMBL/GenBank/DDBJ whole genome shotgun (WGS) entry which is preliminary data.</text>
</comment>
<feature type="compositionally biased region" description="Basic and acidic residues" evidence="1">
    <location>
        <begin position="50"/>
        <end position="59"/>
    </location>
</feature>
<keyword evidence="3" id="KW-1185">Reference proteome</keyword>
<dbReference type="Proteomes" id="UP001303222">
    <property type="component" value="Unassembled WGS sequence"/>
</dbReference>
<organism evidence="2 3">
    <name type="scientific">Pseudoneurospora amorphoporcata</name>
    <dbReference type="NCBI Taxonomy" id="241081"/>
    <lineage>
        <taxon>Eukaryota</taxon>
        <taxon>Fungi</taxon>
        <taxon>Dikarya</taxon>
        <taxon>Ascomycota</taxon>
        <taxon>Pezizomycotina</taxon>
        <taxon>Sordariomycetes</taxon>
        <taxon>Sordariomycetidae</taxon>
        <taxon>Sordariales</taxon>
        <taxon>Sordariaceae</taxon>
        <taxon>Pseudoneurospora</taxon>
    </lineage>
</organism>
<reference evidence="2" key="1">
    <citation type="journal article" date="2023" name="Mol. Phylogenet. Evol.">
        <title>Genome-scale phylogeny and comparative genomics of the fungal order Sordariales.</title>
        <authorList>
            <person name="Hensen N."/>
            <person name="Bonometti L."/>
            <person name="Westerberg I."/>
            <person name="Brannstrom I.O."/>
            <person name="Guillou S."/>
            <person name="Cros-Aarteil S."/>
            <person name="Calhoun S."/>
            <person name="Haridas S."/>
            <person name="Kuo A."/>
            <person name="Mondo S."/>
            <person name="Pangilinan J."/>
            <person name="Riley R."/>
            <person name="LaButti K."/>
            <person name="Andreopoulos B."/>
            <person name="Lipzen A."/>
            <person name="Chen C."/>
            <person name="Yan M."/>
            <person name="Daum C."/>
            <person name="Ng V."/>
            <person name="Clum A."/>
            <person name="Steindorff A."/>
            <person name="Ohm R.A."/>
            <person name="Martin F."/>
            <person name="Silar P."/>
            <person name="Natvig D.O."/>
            <person name="Lalanne C."/>
            <person name="Gautier V."/>
            <person name="Ament-Velasquez S.L."/>
            <person name="Kruys A."/>
            <person name="Hutchinson M.I."/>
            <person name="Powell A.J."/>
            <person name="Barry K."/>
            <person name="Miller A.N."/>
            <person name="Grigoriev I.V."/>
            <person name="Debuchy R."/>
            <person name="Gladieux P."/>
            <person name="Hiltunen Thoren M."/>
            <person name="Johannesson H."/>
        </authorList>
    </citation>
    <scope>NUCLEOTIDE SEQUENCE</scope>
    <source>
        <strain evidence="2">CBS 626.80</strain>
    </source>
</reference>
<proteinExistence type="predicted"/>
<evidence type="ECO:0000313" key="3">
    <source>
        <dbReference type="Proteomes" id="UP001303222"/>
    </source>
</evidence>
<dbReference type="AlphaFoldDB" id="A0AAN6NMP3"/>
<protein>
    <submittedName>
        <fullName evidence="2">Uncharacterized protein</fullName>
    </submittedName>
</protein>
<dbReference type="EMBL" id="MU859322">
    <property type="protein sequence ID" value="KAK3947696.1"/>
    <property type="molecule type" value="Genomic_DNA"/>
</dbReference>
<reference evidence="2" key="2">
    <citation type="submission" date="2023-06" db="EMBL/GenBank/DDBJ databases">
        <authorList>
            <consortium name="Lawrence Berkeley National Laboratory"/>
            <person name="Mondo S.J."/>
            <person name="Hensen N."/>
            <person name="Bonometti L."/>
            <person name="Westerberg I."/>
            <person name="Brannstrom I.O."/>
            <person name="Guillou S."/>
            <person name="Cros-Aarteil S."/>
            <person name="Calhoun S."/>
            <person name="Haridas S."/>
            <person name="Kuo A."/>
            <person name="Pangilinan J."/>
            <person name="Riley R."/>
            <person name="Labutti K."/>
            <person name="Andreopoulos B."/>
            <person name="Lipzen A."/>
            <person name="Chen C."/>
            <person name="Yanf M."/>
            <person name="Daum C."/>
            <person name="Ng V."/>
            <person name="Clum A."/>
            <person name="Steindorff A."/>
            <person name="Ohm R."/>
            <person name="Martin F."/>
            <person name="Silar P."/>
            <person name="Natvig D."/>
            <person name="Lalanne C."/>
            <person name="Gautier V."/>
            <person name="Ament-Velasquez S.L."/>
            <person name="Kruys A."/>
            <person name="Hutchinson M.I."/>
            <person name="Powell A.J."/>
            <person name="Barry K."/>
            <person name="Miller A.N."/>
            <person name="Grigoriev I.V."/>
            <person name="Debuchy R."/>
            <person name="Gladieux P."/>
            <person name="Thoren M.H."/>
            <person name="Johannesson H."/>
        </authorList>
    </citation>
    <scope>NUCLEOTIDE SEQUENCE</scope>
    <source>
        <strain evidence="2">CBS 626.80</strain>
    </source>
</reference>
<name>A0AAN6NMP3_9PEZI</name>
<sequence length="125" mass="14074">MTGSGVANSVVGPSPGSSSSTPGFNTSVNTPLNPTTIRNRKNMNNNDSNKGSDRKSVKLERNLKRLARKLDDRQRDADHYFTEKRKREIERVEKRIREKSRALARRHGKLGDLEDGPERVSGLRC</sequence>
<accession>A0AAN6NMP3</accession>
<evidence type="ECO:0000256" key="1">
    <source>
        <dbReference type="SAM" id="MobiDB-lite"/>
    </source>
</evidence>